<evidence type="ECO:0000313" key="2">
    <source>
        <dbReference type="Proteomes" id="UP000562027"/>
    </source>
</evidence>
<dbReference type="AlphaFoldDB" id="A0A840L8B6"/>
<protein>
    <recommendedName>
        <fullName evidence="3">Phage baseplate assembly protein</fullName>
    </recommendedName>
</protein>
<gene>
    <name evidence="1" type="ORF">HNP55_001427</name>
</gene>
<dbReference type="NCBIfam" id="TIGR02243">
    <property type="entry name" value="putative baseplate assembly protein"/>
    <property type="match status" value="1"/>
</dbReference>
<evidence type="ECO:0008006" key="3">
    <source>
        <dbReference type="Google" id="ProtNLM"/>
    </source>
</evidence>
<reference evidence="1 2" key="1">
    <citation type="submission" date="2020-08" db="EMBL/GenBank/DDBJ databases">
        <title>Functional genomics of gut bacteria from endangered species of beetles.</title>
        <authorList>
            <person name="Carlos-Shanley C."/>
        </authorList>
    </citation>
    <scope>NUCLEOTIDE SEQUENCE [LARGE SCALE GENOMIC DNA]</scope>
    <source>
        <strain evidence="1 2">S00239</strain>
    </source>
</reference>
<dbReference type="EMBL" id="JACHLP010000002">
    <property type="protein sequence ID" value="MBB4842912.1"/>
    <property type="molecule type" value="Genomic_DNA"/>
</dbReference>
<comment type="caution">
    <text evidence="1">The sequence shown here is derived from an EMBL/GenBank/DDBJ whole genome shotgun (WGS) entry which is preliminary data.</text>
</comment>
<proteinExistence type="predicted"/>
<dbReference type="InterPro" id="IPR011749">
    <property type="entry name" value="CHP02243"/>
</dbReference>
<evidence type="ECO:0000313" key="1">
    <source>
        <dbReference type="EMBL" id="MBB4842912.1"/>
    </source>
</evidence>
<name>A0A840L8B6_9BURK</name>
<dbReference type="Proteomes" id="UP000562027">
    <property type="component" value="Unassembled WGS sequence"/>
</dbReference>
<keyword evidence="2" id="KW-1185">Reference proteome</keyword>
<sequence length="852" mass="92360">MNKPRRFHCCDLRRLEVLRAAAPGVNAIHFIEVLDLASPPGAPRQQTLFLRLLRAAPALTPEQISISGGERIARVGIRWCAPANALPPQAEPGLVDSVDDLARTLVIRTEGNGDFSTYTLSLRANSGTTLPPAGFDPRLSSIAFSFKVECPSDFDCAPRCDCPPEPVAAPVIDYLAKDYAGFRRLMLDRLSLLMPGWTERSAADLGITLVELLAYAADQLSYRQDVIANEAYLATARQRISVRRHALLVDYALHEGCNARVFVQLQVMGQNIILPAATPLLSRCPGLPTEIAPASADLSKALAAGALVFETVDAAHLDERLNELLFYTWGERACCLPRGATRATLRGHQAQLQAGDLLLLEEVLSPSTGAAEDRDPNQRWVVRLSRVALTADPSGQLFDEPPLNAPLELTEIEWLAADALPFPLCLSVAERPELRISVARGNVLLADHGQSLAAENLGTVPAPRLQQARSENDCGCTDASTSQPPWIAPRYRPSLAQLALTHGYALTGSLDPASAILQRDPRQALPQLRLSSQGPTATAAKEDWRPRRELLSSAADDRHFVVEVDDAGRAHLRFGDDAHGRRPAEGLQFAARYRVGNGQAGNVGPEALAHIVSPTSGVFLSLRNPLAAAGGVEPEDVEAARRDAPQAFKRQERAVTAADYAAAAERLPEVQRAAACYRWTGSWHTVQISADRLGHNGETTQDAQDFALRLRRHLERFRMAGYDLALREPRYAALDITLHICCKPGYFRADVHEALQNALSSGVLPDGSLGAFHPDRFSFGDTVYLSRVIAAAQAVEGVAAVRAERFQRLVQPSATSLAQGQLPMAALEIAQLANQANFRERGRLVLNVGGGL</sequence>
<organism evidence="1 2">
    <name type="scientific">Roseateles oligotrophus</name>
    <dbReference type="NCBI Taxonomy" id="1769250"/>
    <lineage>
        <taxon>Bacteria</taxon>
        <taxon>Pseudomonadati</taxon>
        <taxon>Pseudomonadota</taxon>
        <taxon>Betaproteobacteria</taxon>
        <taxon>Burkholderiales</taxon>
        <taxon>Sphaerotilaceae</taxon>
        <taxon>Roseateles</taxon>
    </lineage>
</organism>
<accession>A0A840L8B6</accession>
<dbReference type="RefSeq" id="WP_184297638.1">
    <property type="nucleotide sequence ID" value="NZ_JACHLP010000002.1"/>
</dbReference>